<name>D5RA48_FUSN2</name>
<sequence length="137" mass="16219">MEGDFMNYKIIKNDTNYNIDDLTKLLNTSYWAKDRKKETVKKTVEKSLCYFAYDTDKNKLIGFARAITDYTTNYYLCDIIVDEEYRGKGIGKKLVETLINDEDLVHVRGLLITKDAKKFYEKFGFYNKEDVMQKDKK</sequence>
<evidence type="ECO:0000313" key="3">
    <source>
        <dbReference type="Proteomes" id="UP000003643"/>
    </source>
</evidence>
<keyword evidence="2" id="KW-0012">Acyltransferase</keyword>
<comment type="caution">
    <text evidence="2">The sequence shown here is derived from an EMBL/GenBank/DDBJ whole genome shotgun (WGS) entry which is preliminary data.</text>
</comment>
<dbReference type="InterPro" id="IPR016181">
    <property type="entry name" value="Acyl_CoA_acyltransferase"/>
</dbReference>
<dbReference type="InterPro" id="IPR000182">
    <property type="entry name" value="GNAT_dom"/>
</dbReference>
<dbReference type="SUPFAM" id="SSF55729">
    <property type="entry name" value="Acyl-CoA N-acyltransferases (Nat)"/>
    <property type="match status" value="1"/>
</dbReference>
<dbReference type="AlphaFoldDB" id="D5RA48"/>
<dbReference type="Gene3D" id="3.40.630.30">
    <property type="match status" value="1"/>
</dbReference>
<evidence type="ECO:0000259" key="1">
    <source>
        <dbReference type="PROSITE" id="PS51186"/>
    </source>
</evidence>
<evidence type="ECO:0000313" key="2">
    <source>
        <dbReference type="EMBL" id="EFG96353.1"/>
    </source>
</evidence>
<dbReference type="Proteomes" id="UP000003643">
    <property type="component" value="Unassembled WGS sequence"/>
</dbReference>
<dbReference type="InterPro" id="IPR053144">
    <property type="entry name" value="Acetyltransferase_Butenolide"/>
</dbReference>
<dbReference type="EC" id="2.3.1.-" evidence="2"/>
<proteinExistence type="predicted"/>
<dbReference type="PANTHER" id="PTHR43233">
    <property type="entry name" value="FAMILY N-ACETYLTRANSFERASE, PUTATIVE (AFU_ORTHOLOGUE AFUA_6G03350)-RELATED"/>
    <property type="match status" value="1"/>
</dbReference>
<dbReference type="Pfam" id="PF13508">
    <property type="entry name" value="Acetyltransf_7"/>
    <property type="match status" value="1"/>
</dbReference>
<dbReference type="CDD" id="cd04301">
    <property type="entry name" value="NAT_SF"/>
    <property type="match status" value="1"/>
</dbReference>
<organism evidence="2 3">
    <name type="scientific">Fusobacterium nucleatum subsp. nucleatum (strain ATCC 23726 / VPI 4351)</name>
    <dbReference type="NCBI Taxonomy" id="525283"/>
    <lineage>
        <taxon>Bacteria</taxon>
        <taxon>Fusobacteriati</taxon>
        <taxon>Fusobacteriota</taxon>
        <taxon>Fusobacteriia</taxon>
        <taxon>Fusobacteriales</taxon>
        <taxon>Fusobacteriaceae</taxon>
        <taxon>Fusobacterium</taxon>
    </lineage>
</organism>
<dbReference type="GO" id="GO:0016747">
    <property type="term" value="F:acyltransferase activity, transferring groups other than amino-acyl groups"/>
    <property type="evidence" value="ECO:0007669"/>
    <property type="project" value="InterPro"/>
</dbReference>
<reference evidence="2 3" key="1">
    <citation type="submission" date="2010-04" db="EMBL/GenBank/DDBJ databases">
        <authorList>
            <person name="Qin X."/>
            <person name="Bachman B."/>
            <person name="Battles P."/>
            <person name="Bell A."/>
            <person name="Bess C."/>
            <person name="Bickham C."/>
            <person name="Chaboub L."/>
            <person name="Chen D."/>
            <person name="Coyle M."/>
            <person name="Deiros D.R."/>
            <person name="Dinh H."/>
            <person name="Forbes L."/>
            <person name="Fowler G."/>
            <person name="Francisco L."/>
            <person name="Fu Q."/>
            <person name="Gubbala S."/>
            <person name="Hale W."/>
            <person name="Han Y."/>
            <person name="Hemphill L."/>
            <person name="Highlander S.K."/>
            <person name="Hirani K."/>
            <person name="Hogues M."/>
            <person name="Jackson L."/>
            <person name="Jakkamsetti A."/>
            <person name="Javaid M."/>
            <person name="Jiang H."/>
            <person name="Korchina V."/>
            <person name="Kovar C."/>
            <person name="Lara F."/>
            <person name="Lee S."/>
            <person name="Mata R."/>
            <person name="Mathew T."/>
            <person name="Moen C."/>
            <person name="Morales K."/>
            <person name="Munidasa M."/>
            <person name="Nazareth L."/>
            <person name="Ngo R."/>
            <person name="Nguyen L."/>
            <person name="Okwuonu G."/>
            <person name="Ongeri F."/>
            <person name="Patil S."/>
            <person name="Petrosino J."/>
            <person name="Pham C."/>
            <person name="Pham P."/>
            <person name="Pu L.-L."/>
            <person name="Puazo M."/>
            <person name="Raj R."/>
            <person name="Reid J."/>
            <person name="Rouhana J."/>
            <person name="Saada N."/>
            <person name="Shang Y."/>
            <person name="Simmons D."/>
            <person name="Thornton R."/>
            <person name="Warren J."/>
            <person name="Weissenberger G."/>
            <person name="Zhang J."/>
            <person name="Zhang L."/>
            <person name="Zhou C."/>
            <person name="Zhu D."/>
            <person name="Muzny D."/>
            <person name="Worley K."/>
            <person name="Gibbs R."/>
        </authorList>
    </citation>
    <scope>NUCLEOTIDE SEQUENCE [LARGE SCALE GENOMIC DNA]</scope>
    <source>
        <strain evidence="3">ATCC 23726 / VPI 4351</strain>
    </source>
</reference>
<keyword evidence="2" id="KW-0808">Transferase</keyword>
<feature type="domain" description="N-acetyltransferase" evidence="1">
    <location>
        <begin position="9"/>
        <end position="137"/>
    </location>
</feature>
<dbReference type="PROSITE" id="PS51186">
    <property type="entry name" value="GNAT"/>
    <property type="match status" value="1"/>
</dbReference>
<dbReference type="PANTHER" id="PTHR43233:SF1">
    <property type="entry name" value="FAMILY N-ACETYLTRANSFERASE, PUTATIVE (AFU_ORTHOLOGUE AFUA_6G03350)-RELATED"/>
    <property type="match status" value="1"/>
</dbReference>
<dbReference type="EMBL" id="ADVK01000004">
    <property type="protein sequence ID" value="EFG96353.1"/>
    <property type="molecule type" value="Genomic_DNA"/>
</dbReference>
<protein>
    <submittedName>
        <fullName evidence="2">Acetyltransferase, GNAT family</fullName>
        <ecNumber evidence="2">2.3.1.-</ecNumber>
    </submittedName>
</protein>
<accession>D5RA48</accession>
<gene>
    <name evidence="2" type="ORF">HMPREF0397_0083</name>
</gene>